<keyword evidence="2" id="KW-1185">Reference proteome</keyword>
<gene>
    <name evidence="1" type="ORF">VP01_3507g3</name>
</gene>
<reference evidence="1 2" key="1">
    <citation type="submission" date="2015-08" db="EMBL/GenBank/DDBJ databases">
        <title>Next Generation Sequencing and Analysis of the Genome of Puccinia sorghi L Schw, the Causal Agent of Maize Common Rust.</title>
        <authorList>
            <person name="Rochi L."/>
            <person name="Burguener G."/>
            <person name="Darino M."/>
            <person name="Turjanski A."/>
            <person name="Kreff E."/>
            <person name="Dieguez M.J."/>
            <person name="Sacco F."/>
        </authorList>
    </citation>
    <scope>NUCLEOTIDE SEQUENCE [LARGE SCALE GENOMIC DNA]</scope>
    <source>
        <strain evidence="1 2">RO10H11247</strain>
    </source>
</reference>
<proteinExistence type="predicted"/>
<evidence type="ECO:0000313" key="2">
    <source>
        <dbReference type="Proteomes" id="UP000037035"/>
    </source>
</evidence>
<name>A0A0L6UXK9_9BASI</name>
<organism evidence="1 2">
    <name type="scientific">Puccinia sorghi</name>
    <dbReference type="NCBI Taxonomy" id="27349"/>
    <lineage>
        <taxon>Eukaryota</taxon>
        <taxon>Fungi</taxon>
        <taxon>Dikarya</taxon>
        <taxon>Basidiomycota</taxon>
        <taxon>Pucciniomycotina</taxon>
        <taxon>Pucciniomycetes</taxon>
        <taxon>Pucciniales</taxon>
        <taxon>Pucciniaceae</taxon>
        <taxon>Puccinia</taxon>
    </lineage>
</organism>
<sequence length="52" mass="5758">MDKSPALSDSTETIEDFISFSCVDPDSVALSTDLLKLGITHWTMFVQHPRAC</sequence>
<comment type="caution">
    <text evidence="1">The sequence shown here is derived from an EMBL/GenBank/DDBJ whole genome shotgun (WGS) entry which is preliminary data.</text>
</comment>
<accession>A0A0L6UXK9</accession>
<dbReference type="AlphaFoldDB" id="A0A0L6UXK9"/>
<protein>
    <submittedName>
        <fullName evidence="1">Uncharacterized protein</fullName>
    </submittedName>
</protein>
<dbReference type="Proteomes" id="UP000037035">
    <property type="component" value="Unassembled WGS sequence"/>
</dbReference>
<evidence type="ECO:0000313" key="1">
    <source>
        <dbReference type="EMBL" id="KNZ52595.1"/>
    </source>
</evidence>
<dbReference type="VEuPathDB" id="FungiDB:VP01_3507g3"/>
<dbReference type="EMBL" id="LAVV01008510">
    <property type="protein sequence ID" value="KNZ52595.1"/>
    <property type="molecule type" value="Genomic_DNA"/>
</dbReference>